<dbReference type="EMBL" id="ML210481">
    <property type="protein sequence ID" value="TFK17643.1"/>
    <property type="molecule type" value="Genomic_DNA"/>
</dbReference>
<dbReference type="AlphaFoldDB" id="A0A5C3KDC3"/>
<name>A0A5C3KDC3_COPMA</name>
<organism evidence="1 2">
    <name type="scientific">Coprinopsis marcescibilis</name>
    <name type="common">Agaric fungus</name>
    <name type="synonym">Psathyrella marcescibilis</name>
    <dbReference type="NCBI Taxonomy" id="230819"/>
    <lineage>
        <taxon>Eukaryota</taxon>
        <taxon>Fungi</taxon>
        <taxon>Dikarya</taxon>
        <taxon>Basidiomycota</taxon>
        <taxon>Agaricomycotina</taxon>
        <taxon>Agaricomycetes</taxon>
        <taxon>Agaricomycetidae</taxon>
        <taxon>Agaricales</taxon>
        <taxon>Agaricineae</taxon>
        <taxon>Psathyrellaceae</taxon>
        <taxon>Coprinopsis</taxon>
    </lineage>
</organism>
<keyword evidence="2" id="KW-1185">Reference proteome</keyword>
<dbReference type="OrthoDB" id="3183767at2759"/>
<gene>
    <name evidence="1" type="ORF">FA15DRAFT_554048</name>
</gene>
<evidence type="ECO:0000313" key="1">
    <source>
        <dbReference type="EMBL" id="TFK17643.1"/>
    </source>
</evidence>
<evidence type="ECO:0000313" key="2">
    <source>
        <dbReference type="Proteomes" id="UP000307440"/>
    </source>
</evidence>
<proteinExistence type="predicted"/>
<dbReference type="STRING" id="230819.A0A5C3KDC3"/>
<reference evidence="1 2" key="1">
    <citation type="journal article" date="2019" name="Nat. Ecol. Evol.">
        <title>Megaphylogeny resolves global patterns of mushroom evolution.</title>
        <authorList>
            <person name="Varga T."/>
            <person name="Krizsan K."/>
            <person name="Foldi C."/>
            <person name="Dima B."/>
            <person name="Sanchez-Garcia M."/>
            <person name="Sanchez-Ramirez S."/>
            <person name="Szollosi G.J."/>
            <person name="Szarkandi J.G."/>
            <person name="Papp V."/>
            <person name="Albert L."/>
            <person name="Andreopoulos W."/>
            <person name="Angelini C."/>
            <person name="Antonin V."/>
            <person name="Barry K.W."/>
            <person name="Bougher N.L."/>
            <person name="Buchanan P."/>
            <person name="Buyck B."/>
            <person name="Bense V."/>
            <person name="Catcheside P."/>
            <person name="Chovatia M."/>
            <person name="Cooper J."/>
            <person name="Damon W."/>
            <person name="Desjardin D."/>
            <person name="Finy P."/>
            <person name="Geml J."/>
            <person name="Haridas S."/>
            <person name="Hughes K."/>
            <person name="Justo A."/>
            <person name="Karasinski D."/>
            <person name="Kautmanova I."/>
            <person name="Kiss B."/>
            <person name="Kocsube S."/>
            <person name="Kotiranta H."/>
            <person name="LaButti K.M."/>
            <person name="Lechner B.E."/>
            <person name="Liimatainen K."/>
            <person name="Lipzen A."/>
            <person name="Lukacs Z."/>
            <person name="Mihaltcheva S."/>
            <person name="Morgado L.N."/>
            <person name="Niskanen T."/>
            <person name="Noordeloos M.E."/>
            <person name="Ohm R.A."/>
            <person name="Ortiz-Santana B."/>
            <person name="Ovrebo C."/>
            <person name="Racz N."/>
            <person name="Riley R."/>
            <person name="Savchenko A."/>
            <person name="Shiryaev A."/>
            <person name="Soop K."/>
            <person name="Spirin V."/>
            <person name="Szebenyi C."/>
            <person name="Tomsovsky M."/>
            <person name="Tulloss R.E."/>
            <person name="Uehling J."/>
            <person name="Grigoriev I.V."/>
            <person name="Vagvolgyi C."/>
            <person name="Papp T."/>
            <person name="Martin F.M."/>
            <person name="Miettinen O."/>
            <person name="Hibbett D.S."/>
            <person name="Nagy L.G."/>
        </authorList>
    </citation>
    <scope>NUCLEOTIDE SEQUENCE [LARGE SCALE GENOMIC DNA]</scope>
    <source>
        <strain evidence="1 2">CBS 121175</strain>
    </source>
</reference>
<sequence>RVIVKDNRIFSHKIMRIKYSNYDMRRDEDLIHVEMENCNFFVLNSAFDSDSPNSPHPYRYGRILGIFHANFELAPLVGYPLRSLTIEFLWVRWYKLHPATTPYELDGISFLPFSFDNAVDFIRPIDVIRACHVIPRFTLAQRYPAGNGISSLANDKCEWNAYFVNKFVDRDMIMRYLWGDAIGHTYS</sequence>
<protein>
    <submittedName>
        <fullName evidence="1">Uncharacterized protein</fullName>
    </submittedName>
</protein>
<feature type="non-terminal residue" evidence="1">
    <location>
        <position position="1"/>
    </location>
</feature>
<feature type="non-terminal residue" evidence="1">
    <location>
        <position position="187"/>
    </location>
</feature>
<accession>A0A5C3KDC3</accession>
<dbReference type="Proteomes" id="UP000307440">
    <property type="component" value="Unassembled WGS sequence"/>
</dbReference>